<feature type="region of interest" description="Disordered" evidence="6">
    <location>
        <begin position="934"/>
        <end position="1226"/>
    </location>
</feature>
<keyword evidence="4" id="KW-0805">Transcription regulation</keyword>
<feature type="compositionally biased region" description="Basic and acidic residues" evidence="6">
    <location>
        <begin position="935"/>
        <end position="945"/>
    </location>
</feature>
<evidence type="ECO:0000313" key="9">
    <source>
        <dbReference type="EMBL" id="QBZ63215.1"/>
    </source>
</evidence>
<feature type="compositionally biased region" description="Low complexity" evidence="6">
    <location>
        <begin position="1030"/>
        <end position="1044"/>
    </location>
</feature>
<dbReference type="PROSITE" id="PS50280">
    <property type="entry name" value="SET"/>
    <property type="match status" value="1"/>
</dbReference>
<evidence type="ECO:0000256" key="5">
    <source>
        <dbReference type="ARBA" id="ARBA00023163"/>
    </source>
</evidence>
<evidence type="ECO:0000259" key="7">
    <source>
        <dbReference type="PROSITE" id="PS50280"/>
    </source>
</evidence>
<feature type="region of interest" description="Disordered" evidence="6">
    <location>
        <begin position="36"/>
        <end position="64"/>
    </location>
</feature>
<dbReference type="GO" id="GO:0031507">
    <property type="term" value="P:heterochromatin formation"/>
    <property type="evidence" value="ECO:0007669"/>
    <property type="project" value="TreeGrafter"/>
</dbReference>
<dbReference type="Pfam" id="PF00856">
    <property type="entry name" value="SET"/>
    <property type="match status" value="1"/>
</dbReference>
<dbReference type="SUPFAM" id="SSF82199">
    <property type="entry name" value="SET domain"/>
    <property type="match status" value="1"/>
</dbReference>
<dbReference type="InterPro" id="IPR040968">
    <property type="entry name" value="EZH2_MCSS_fung"/>
</dbReference>
<dbReference type="AlphaFoldDB" id="A0A4P7NLY3"/>
<dbReference type="SMART" id="SM00317">
    <property type="entry name" value="SET"/>
    <property type="match status" value="1"/>
</dbReference>
<dbReference type="GO" id="GO:0046976">
    <property type="term" value="F:histone H3K27 methyltransferase activity"/>
    <property type="evidence" value="ECO:0007669"/>
    <property type="project" value="TreeGrafter"/>
</dbReference>
<feature type="compositionally biased region" description="Acidic residues" evidence="6">
    <location>
        <begin position="1112"/>
        <end position="1121"/>
    </location>
</feature>
<feature type="compositionally biased region" description="Basic residues" evidence="6">
    <location>
        <begin position="1212"/>
        <end position="1226"/>
    </location>
</feature>
<evidence type="ECO:0000259" key="8">
    <source>
        <dbReference type="PROSITE" id="PS51633"/>
    </source>
</evidence>
<proteinExistence type="predicted"/>
<gene>
    <name evidence="9" type="ORF">PoMZ_12112</name>
</gene>
<feature type="compositionally biased region" description="Acidic residues" evidence="6">
    <location>
        <begin position="1195"/>
        <end position="1207"/>
    </location>
</feature>
<evidence type="ECO:0000256" key="2">
    <source>
        <dbReference type="ARBA" id="ARBA00022679"/>
    </source>
</evidence>
<evidence type="ECO:0000256" key="1">
    <source>
        <dbReference type="ARBA" id="ARBA00022603"/>
    </source>
</evidence>
<keyword evidence="2" id="KW-0808">Transferase</keyword>
<feature type="region of interest" description="Disordered" evidence="6">
    <location>
        <begin position="80"/>
        <end position="115"/>
    </location>
</feature>
<protein>
    <recommendedName>
        <fullName evidence="11">SET domain-containing protein</fullName>
    </recommendedName>
</protein>
<feature type="compositionally biased region" description="Polar residues" evidence="6">
    <location>
        <begin position="163"/>
        <end position="179"/>
    </location>
</feature>
<feature type="compositionally biased region" description="Polar residues" evidence="6">
    <location>
        <begin position="1085"/>
        <end position="1101"/>
    </location>
</feature>
<evidence type="ECO:0000256" key="3">
    <source>
        <dbReference type="ARBA" id="ARBA00022691"/>
    </source>
</evidence>
<evidence type="ECO:0008006" key="11">
    <source>
        <dbReference type="Google" id="ProtNLM"/>
    </source>
</evidence>
<dbReference type="InterPro" id="IPR048360">
    <property type="entry name" value="Ezh2_CXC_fung"/>
</dbReference>
<dbReference type="InterPro" id="IPR001214">
    <property type="entry name" value="SET_dom"/>
</dbReference>
<keyword evidence="1" id="KW-0489">Methyltransferase</keyword>
<sequence>MTGKLGALGSSQAAFVDLTEDDTYDCLVIRPMLSSAARQTARQTTDGSSQALTGSRGNDVSFQSNTSNSYVAHFSSAPFQGAQRSVPGPSPKHGRANALNGHSGSPSQPSPTPVIWDIGDHRERDDTAFKPDPYAFDNYAGPYSPMSKLRTTSPRGGLRDNPVPNSTSDSVVSPVRKNNVTPHKGKSVLSIETIEAKLIEFLDDVCDDHMALVKFCHEDTFADLPERQNLSATDHFMTLKAEEVGHQVNDNTAMKIKIKQHGGRDGPQKQRNSELRRYRAVCIKSDKKAVPSYRFHHVQIGKNILSPNAGLKFTPHLRDMGAAEERTFNMWISELKEMDRKSGLDVDKQGAEGKRMIQRDELAATISLYLDHWLEQLKMECTKSTLIRHMASHGACTIDSPQGPPKHALTPKQRSSILDSHSTDTDGPGATAAATNFTIAFNNVFRGNLTLHEVLSLEETVEIVMDTRTRIRDAAARSNAQEELPDESLVKTVGAWLTSYTSQGCLICFRHSCEHGEYLGDNSKRPFSIDLLGGMEVMLKSRLVEEAEKNHTHREPGRPRNCSRKCYVSYQTGNREIPSRQWNIEERMILRCLFLVLNTSDQPITVAAQCVVAEILDINCFEVHREVIRLRLERPQELHGPVGSELENNKRVKVLDWYDKNRKMLMGDWKQHTRLFESARFEGFDPCIHDGPCTVANGCNCAKLGVFCERFCRCTAESCALKFTGCACHASGGGKTCLSRQREGRPCICVQLNRECDPVLCGGCGAKERGDPKNAFNETLHRTGCQNCPLQRGVHKPLCLGESGIEGCGYGLFTAVDIAADEFIIEYVGELIQHDEGVRREARRGNVFDEESNVSYLFTLLEDDGIWVDAAVYGNLSRYMNHASESDRNSCNVVPKIVQVNGDFRIRFTALRDIKAGEELFFNYGENFPNLTKQRRNEADEERNAASKPAQGAAKVDGEYRTPGNKQRRVANKTPGPKPRGKRGGARPGAGRKPNSAKLALAQAAAAKQKKKPCPKPRSGGVTGANGARKSISSVVKPSDPVDVGYETEAAAPYFALKDDHKEDEDHGDNDDGEYRGPRTAAGASGTSEQNSSQKRSTAATSRLRKRKFEGENGDDDDDGEYAGTTNNDDARSSSEGGNVAVATTRPSTRRSGAGATRMRAANARLVSVSISPTGTRRNRPDPMNVDYTEVMDSSVEDEDDDEDVDDVLDRSRRRRQPPVRYRRGP</sequence>
<dbReference type="GO" id="GO:0032259">
    <property type="term" value="P:methylation"/>
    <property type="evidence" value="ECO:0007669"/>
    <property type="project" value="UniProtKB-KW"/>
</dbReference>
<dbReference type="Gene3D" id="2.170.270.10">
    <property type="entry name" value="SET domain"/>
    <property type="match status" value="1"/>
</dbReference>
<dbReference type="PANTHER" id="PTHR45747:SF4">
    <property type="entry name" value="HISTONE-LYSINE N-METHYLTRANSFERASE E(Z)"/>
    <property type="match status" value="1"/>
</dbReference>
<keyword evidence="5" id="KW-0804">Transcription</keyword>
<keyword evidence="3" id="KW-0949">S-adenosyl-L-methionine</keyword>
<feature type="domain" description="CXC" evidence="8">
    <location>
        <begin position="661"/>
        <end position="781"/>
    </location>
</feature>
<evidence type="ECO:0000256" key="4">
    <source>
        <dbReference type="ARBA" id="ARBA00023015"/>
    </source>
</evidence>
<dbReference type="EMBL" id="CP034208">
    <property type="protein sequence ID" value="QBZ63215.1"/>
    <property type="molecule type" value="Genomic_DNA"/>
</dbReference>
<dbReference type="GO" id="GO:0003682">
    <property type="term" value="F:chromatin binding"/>
    <property type="evidence" value="ECO:0007669"/>
    <property type="project" value="TreeGrafter"/>
</dbReference>
<dbReference type="InterPro" id="IPR046341">
    <property type="entry name" value="SET_dom_sf"/>
</dbReference>
<feature type="domain" description="SET" evidence="7">
    <location>
        <begin position="796"/>
        <end position="925"/>
    </location>
</feature>
<dbReference type="Proteomes" id="UP000294847">
    <property type="component" value="Chromosome 5"/>
</dbReference>
<dbReference type="PANTHER" id="PTHR45747">
    <property type="entry name" value="HISTONE-LYSINE N-METHYLTRANSFERASE E(Z)"/>
    <property type="match status" value="1"/>
</dbReference>
<evidence type="ECO:0000256" key="6">
    <source>
        <dbReference type="SAM" id="MobiDB-lite"/>
    </source>
</evidence>
<dbReference type="PROSITE" id="PS51633">
    <property type="entry name" value="CXC"/>
    <property type="match status" value="1"/>
</dbReference>
<dbReference type="InterPro" id="IPR040595">
    <property type="entry name" value="EZH2_N"/>
</dbReference>
<dbReference type="InterPro" id="IPR026489">
    <property type="entry name" value="CXC_dom"/>
</dbReference>
<evidence type="ECO:0000313" key="10">
    <source>
        <dbReference type="Proteomes" id="UP000294847"/>
    </source>
</evidence>
<feature type="region of interest" description="Disordered" evidence="6">
    <location>
        <begin position="397"/>
        <end position="428"/>
    </location>
</feature>
<organism evidence="9 10">
    <name type="scientific">Pyricularia oryzae</name>
    <name type="common">Rice blast fungus</name>
    <name type="synonym">Magnaporthe oryzae</name>
    <dbReference type="NCBI Taxonomy" id="318829"/>
    <lineage>
        <taxon>Eukaryota</taxon>
        <taxon>Fungi</taxon>
        <taxon>Dikarya</taxon>
        <taxon>Ascomycota</taxon>
        <taxon>Pezizomycotina</taxon>
        <taxon>Sordariomycetes</taxon>
        <taxon>Sordariomycetidae</taxon>
        <taxon>Magnaporthales</taxon>
        <taxon>Pyriculariaceae</taxon>
        <taxon>Pyricularia</taxon>
    </lineage>
</organism>
<feature type="region of interest" description="Disordered" evidence="6">
    <location>
        <begin position="145"/>
        <end position="179"/>
    </location>
</feature>
<accession>A0A4P7NLY3</accession>
<dbReference type="Pfam" id="PF18601">
    <property type="entry name" value="EZH2_N"/>
    <property type="match status" value="1"/>
</dbReference>
<dbReference type="Pfam" id="PF21509">
    <property type="entry name" value="Ezh2-like__CXC_fung"/>
    <property type="match status" value="1"/>
</dbReference>
<feature type="compositionally biased region" description="Low complexity" evidence="6">
    <location>
        <begin position="989"/>
        <end position="1007"/>
    </location>
</feature>
<dbReference type="InterPro" id="IPR045318">
    <property type="entry name" value="EZH1/2-like"/>
</dbReference>
<dbReference type="GO" id="GO:0005634">
    <property type="term" value="C:nucleus"/>
    <property type="evidence" value="ECO:0007669"/>
    <property type="project" value="TreeGrafter"/>
</dbReference>
<reference evidence="9 10" key="1">
    <citation type="journal article" date="2019" name="Mol. Biol. Evol.">
        <title>Blast fungal genomes show frequent chromosomal changes, gene gains and losses, and effector gene turnover.</title>
        <authorList>
            <person name="Gomez Luciano L.B."/>
            <person name="Jason Tsai I."/>
            <person name="Chuma I."/>
            <person name="Tosa Y."/>
            <person name="Chen Y.H."/>
            <person name="Li J.Y."/>
            <person name="Li M.Y."/>
            <person name="Jade Lu M.Y."/>
            <person name="Nakayashiki H."/>
            <person name="Li W.H."/>
        </authorList>
    </citation>
    <scope>NUCLEOTIDE SEQUENCE [LARGE SCALE GENOMIC DNA]</scope>
    <source>
        <strain evidence="9">MZ5-1-6</strain>
    </source>
</reference>
<dbReference type="Pfam" id="PF18600">
    <property type="entry name" value="Ezh2_MCSS_fung"/>
    <property type="match status" value="1"/>
</dbReference>
<name>A0A4P7NLY3_PYROR</name>